<feature type="chain" id="PRO_5022730951" description="Galactose-binding like protein" evidence="1">
    <location>
        <begin position="20"/>
        <end position="187"/>
    </location>
</feature>
<protein>
    <recommendedName>
        <fullName evidence="4">Galactose-binding like protein</fullName>
    </recommendedName>
</protein>
<dbReference type="EMBL" id="ML210228">
    <property type="protein sequence ID" value="TFK22989.1"/>
    <property type="molecule type" value="Genomic_DNA"/>
</dbReference>
<dbReference type="STRING" id="230819.A0A5C3KQY6"/>
<keyword evidence="1" id="KW-0732">Signal</keyword>
<evidence type="ECO:0000256" key="1">
    <source>
        <dbReference type="SAM" id="SignalP"/>
    </source>
</evidence>
<dbReference type="OrthoDB" id="2758521at2759"/>
<feature type="signal peptide" evidence="1">
    <location>
        <begin position="1"/>
        <end position="19"/>
    </location>
</feature>
<sequence>MTRALQVTLFFVAFKATLATLVNRTIDDTIGDLRTGKGVSYSPAGAWTGPGQCPACWIQPDATLAHNGTFMETSYLPGTELAERVPEVSLSLEFRGTAIYVFFTYANDIGRSGATTRTECDIVLDNGSPVNIQREPDMSITELSYQQLFWHRTGLEDKDHTLVIHGRGPRRSYINFDYALYTTTLLF</sequence>
<keyword evidence="3" id="KW-1185">Reference proteome</keyword>
<accession>A0A5C3KQY6</accession>
<evidence type="ECO:0000313" key="3">
    <source>
        <dbReference type="Proteomes" id="UP000307440"/>
    </source>
</evidence>
<dbReference type="Gene3D" id="2.60.120.260">
    <property type="entry name" value="Galactose-binding domain-like"/>
    <property type="match status" value="1"/>
</dbReference>
<evidence type="ECO:0008006" key="4">
    <source>
        <dbReference type="Google" id="ProtNLM"/>
    </source>
</evidence>
<name>A0A5C3KQY6_COPMA</name>
<reference evidence="2 3" key="1">
    <citation type="journal article" date="2019" name="Nat. Ecol. Evol.">
        <title>Megaphylogeny resolves global patterns of mushroom evolution.</title>
        <authorList>
            <person name="Varga T."/>
            <person name="Krizsan K."/>
            <person name="Foldi C."/>
            <person name="Dima B."/>
            <person name="Sanchez-Garcia M."/>
            <person name="Sanchez-Ramirez S."/>
            <person name="Szollosi G.J."/>
            <person name="Szarkandi J.G."/>
            <person name="Papp V."/>
            <person name="Albert L."/>
            <person name="Andreopoulos W."/>
            <person name="Angelini C."/>
            <person name="Antonin V."/>
            <person name="Barry K.W."/>
            <person name="Bougher N.L."/>
            <person name="Buchanan P."/>
            <person name="Buyck B."/>
            <person name="Bense V."/>
            <person name="Catcheside P."/>
            <person name="Chovatia M."/>
            <person name="Cooper J."/>
            <person name="Damon W."/>
            <person name="Desjardin D."/>
            <person name="Finy P."/>
            <person name="Geml J."/>
            <person name="Haridas S."/>
            <person name="Hughes K."/>
            <person name="Justo A."/>
            <person name="Karasinski D."/>
            <person name="Kautmanova I."/>
            <person name="Kiss B."/>
            <person name="Kocsube S."/>
            <person name="Kotiranta H."/>
            <person name="LaButti K.M."/>
            <person name="Lechner B.E."/>
            <person name="Liimatainen K."/>
            <person name="Lipzen A."/>
            <person name="Lukacs Z."/>
            <person name="Mihaltcheva S."/>
            <person name="Morgado L.N."/>
            <person name="Niskanen T."/>
            <person name="Noordeloos M.E."/>
            <person name="Ohm R.A."/>
            <person name="Ortiz-Santana B."/>
            <person name="Ovrebo C."/>
            <person name="Racz N."/>
            <person name="Riley R."/>
            <person name="Savchenko A."/>
            <person name="Shiryaev A."/>
            <person name="Soop K."/>
            <person name="Spirin V."/>
            <person name="Szebenyi C."/>
            <person name="Tomsovsky M."/>
            <person name="Tulloss R.E."/>
            <person name="Uehling J."/>
            <person name="Grigoriev I.V."/>
            <person name="Vagvolgyi C."/>
            <person name="Papp T."/>
            <person name="Martin F.M."/>
            <person name="Miettinen O."/>
            <person name="Hibbett D.S."/>
            <person name="Nagy L.G."/>
        </authorList>
    </citation>
    <scope>NUCLEOTIDE SEQUENCE [LARGE SCALE GENOMIC DNA]</scope>
    <source>
        <strain evidence="2 3">CBS 121175</strain>
    </source>
</reference>
<organism evidence="2 3">
    <name type="scientific">Coprinopsis marcescibilis</name>
    <name type="common">Agaric fungus</name>
    <name type="synonym">Psathyrella marcescibilis</name>
    <dbReference type="NCBI Taxonomy" id="230819"/>
    <lineage>
        <taxon>Eukaryota</taxon>
        <taxon>Fungi</taxon>
        <taxon>Dikarya</taxon>
        <taxon>Basidiomycota</taxon>
        <taxon>Agaricomycotina</taxon>
        <taxon>Agaricomycetes</taxon>
        <taxon>Agaricomycetidae</taxon>
        <taxon>Agaricales</taxon>
        <taxon>Agaricineae</taxon>
        <taxon>Psathyrellaceae</taxon>
        <taxon>Coprinopsis</taxon>
    </lineage>
</organism>
<evidence type="ECO:0000313" key="2">
    <source>
        <dbReference type="EMBL" id="TFK22989.1"/>
    </source>
</evidence>
<dbReference type="Proteomes" id="UP000307440">
    <property type="component" value="Unassembled WGS sequence"/>
</dbReference>
<gene>
    <name evidence="2" type="ORF">FA15DRAFT_495701</name>
</gene>
<dbReference type="AlphaFoldDB" id="A0A5C3KQY6"/>
<proteinExistence type="predicted"/>